<dbReference type="InterPro" id="IPR005183">
    <property type="entry name" value="DUF305_CopM-like"/>
</dbReference>
<dbReference type="InterPro" id="IPR012347">
    <property type="entry name" value="Ferritin-like"/>
</dbReference>
<name>A0A4R6S3L7_9MICO</name>
<gene>
    <name evidence="3" type="ORF">EDF62_0642</name>
</gene>
<dbReference type="PANTHER" id="PTHR36933:SF1">
    <property type="entry name" value="SLL0788 PROTEIN"/>
    <property type="match status" value="1"/>
</dbReference>
<dbReference type="EMBL" id="SNYA01000002">
    <property type="protein sequence ID" value="TDP94232.1"/>
    <property type="molecule type" value="Genomic_DNA"/>
</dbReference>
<reference evidence="3 4" key="1">
    <citation type="submission" date="2019-03" db="EMBL/GenBank/DDBJ databases">
        <title>Genomic analyses of the natural microbiome of Caenorhabditis elegans.</title>
        <authorList>
            <person name="Samuel B."/>
        </authorList>
    </citation>
    <scope>NUCLEOTIDE SEQUENCE [LARGE SCALE GENOMIC DNA]</scope>
    <source>
        <strain evidence="3 4">JUb18</strain>
    </source>
</reference>
<accession>A0A4R6S3L7</accession>
<feature type="region of interest" description="Disordered" evidence="1">
    <location>
        <begin position="116"/>
        <end position="156"/>
    </location>
</feature>
<dbReference type="AlphaFoldDB" id="A0A4R6S3L7"/>
<evidence type="ECO:0000259" key="2">
    <source>
        <dbReference type="Pfam" id="PF03713"/>
    </source>
</evidence>
<evidence type="ECO:0000313" key="4">
    <source>
        <dbReference type="Proteomes" id="UP000295601"/>
    </source>
</evidence>
<dbReference type="Pfam" id="PF03713">
    <property type="entry name" value="DUF305"/>
    <property type="match status" value="1"/>
</dbReference>
<dbReference type="Proteomes" id="UP000295601">
    <property type="component" value="Unassembled WGS sequence"/>
</dbReference>
<sequence>MSSSRIGTGLSIFIATVVALVLVATSLIIGRVTATPETTPTTLSAEAGFARDMQVHHEQAVEMSYIVREQSADPAIRLLGYDIATSQGQQAGQMFGWLAIWGLPQASPEPAMTWMHRPLPGEGGAHAGHASRVQDASDSGSATQAPPETMPGMASSEQLAELREATGPDADRLFLQLMIAHHEGGVEMAEAIVRRSSNRTVTDLANSMVAAQRSEIQLMQDLLAERQPSAP</sequence>
<feature type="domain" description="DUF305" evidence="2">
    <location>
        <begin position="46"/>
        <end position="223"/>
    </location>
</feature>
<protein>
    <submittedName>
        <fullName evidence="3">Uncharacterized protein (DUF305 family)</fullName>
    </submittedName>
</protein>
<keyword evidence="4" id="KW-1185">Reference proteome</keyword>
<dbReference type="PANTHER" id="PTHR36933">
    <property type="entry name" value="SLL0788 PROTEIN"/>
    <property type="match status" value="1"/>
</dbReference>
<evidence type="ECO:0000313" key="3">
    <source>
        <dbReference type="EMBL" id="TDP94232.1"/>
    </source>
</evidence>
<organism evidence="3 4">
    <name type="scientific">Leucobacter luti</name>
    <dbReference type="NCBI Taxonomy" id="340320"/>
    <lineage>
        <taxon>Bacteria</taxon>
        <taxon>Bacillati</taxon>
        <taxon>Actinomycetota</taxon>
        <taxon>Actinomycetes</taxon>
        <taxon>Micrococcales</taxon>
        <taxon>Microbacteriaceae</taxon>
        <taxon>Leucobacter</taxon>
    </lineage>
</organism>
<dbReference type="Gene3D" id="1.20.1260.10">
    <property type="match status" value="1"/>
</dbReference>
<comment type="caution">
    <text evidence="3">The sequence shown here is derived from an EMBL/GenBank/DDBJ whole genome shotgun (WGS) entry which is preliminary data.</text>
</comment>
<feature type="compositionally biased region" description="Polar residues" evidence="1">
    <location>
        <begin position="134"/>
        <end position="146"/>
    </location>
</feature>
<evidence type="ECO:0000256" key="1">
    <source>
        <dbReference type="SAM" id="MobiDB-lite"/>
    </source>
</evidence>
<proteinExistence type="predicted"/>